<dbReference type="Pfam" id="PF22788">
    <property type="entry name" value="COP9_hel_rpt"/>
    <property type="match status" value="1"/>
</dbReference>
<dbReference type="HOGENOM" id="CLU_028825_2_1_1"/>
<sequence>MNPSGSQSQSGPSGSSLQSSTIQISIDDLLNQIVSSDNPRALVQILRKDAKDSLLVRTLADGQDPLSLLDVERHTLGFLYILTARLQSNDHVARAFDFVQPFCDRFDPFQARLAPERVTQLGKEIVRATKENPKAALGPLYKLVTRYPPSLSHLTTLHPLFLTTCVATRHYTAALPLLLVPITLIDMGISNLHYNDNLIYHYAGGVALAALKRWREAEEFFEICASSPAQIPAAIQMEASKKLVLVQLILYGKTVPPPKYTNPVLQRTLKNSPYGAFIKAYPLKRSILQAITAKETEIFSNEKNLGLVHQAIERAPRWLIKKLTSTYLTLGLADIAKEVGIDSEDELRAILISMIESDEIGASISADGTVTFFDPVPQVSKEAVDEMLKQAQVQGKMLLDMERSLNANKDYLTKAIKHKDEAGWGPDEDMFGGGGPSGWVEDFA</sequence>
<dbReference type="GeneID" id="24094692"/>
<dbReference type="PROSITE" id="PS50250">
    <property type="entry name" value="PCI"/>
    <property type="match status" value="1"/>
</dbReference>
<evidence type="ECO:0000256" key="2">
    <source>
        <dbReference type="ARBA" id="ARBA00004496"/>
    </source>
</evidence>
<dbReference type="FunCoup" id="J4I8P7">
    <property type="interactions" value="7"/>
</dbReference>
<evidence type="ECO:0000256" key="6">
    <source>
        <dbReference type="ARBA" id="ARBA00022790"/>
    </source>
</evidence>
<dbReference type="RefSeq" id="XP_012179064.1">
    <property type="nucleotide sequence ID" value="XM_012323674.1"/>
</dbReference>
<accession>J4I8P7</accession>
<proteinExistence type="inferred from homology"/>
<comment type="similarity">
    <text evidence="3">Belongs to the CSN3 family.</text>
</comment>
<evidence type="ECO:0000256" key="3">
    <source>
        <dbReference type="ARBA" id="ARBA00007084"/>
    </source>
</evidence>
<comment type="subcellular location">
    <subcellularLocation>
        <location evidence="2">Cytoplasm</location>
    </subcellularLocation>
    <subcellularLocation>
        <location evidence="1">Nucleus</location>
    </subcellularLocation>
</comment>
<evidence type="ECO:0000256" key="5">
    <source>
        <dbReference type="ARBA" id="ARBA00022490"/>
    </source>
</evidence>
<dbReference type="InterPro" id="IPR050756">
    <property type="entry name" value="CSN3"/>
</dbReference>
<feature type="domain" description="PCI" evidence="8">
    <location>
        <begin position="190"/>
        <end position="378"/>
    </location>
</feature>
<keyword evidence="10" id="KW-1185">Reference proteome</keyword>
<dbReference type="PANTHER" id="PTHR10758">
    <property type="entry name" value="26S PROTEASOME NON-ATPASE REGULATORY SUBUNIT 3/COP9 SIGNALOSOME COMPLEX SUBUNIT 3"/>
    <property type="match status" value="1"/>
</dbReference>
<reference evidence="9 10" key="1">
    <citation type="journal article" date="2012" name="Appl. Environ. Microbiol.">
        <title>Short-read sequencing for genomic analysis of the brown rot fungus Fibroporia radiculosa.</title>
        <authorList>
            <person name="Tang J.D."/>
            <person name="Perkins A.D."/>
            <person name="Sonstegard T.S."/>
            <person name="Schroeder S.G."/>
            <person name="Burgess S.C."/>
            <person name="Diehl S.V."/>
        </authorList>
    </citation>
    <scope>NUCLEOTIDE SEQUENCE [LARGE SCALE GENOMIC DNA]</scope>
    <source>
        <strain evidence="9 10">TFFH 294</strain>
    </source>
</reference>
<dbReference type="InterPro" id="IPR055089">
    <property type="entry name" value="COP9_N"/>
</dbReference>
<dbReference type="OrthoDB" id="29061at2759"/>
<dbReference type="SMART" id="SM00088">
    <property type="entry name" value="PINT"/>
    <property type="match status" value="1"/>
</dbReference>
<evidence type="ECO:0000313" key="10">
    <source>
        <dbReference type="Proteomes" id="UP000006352"/>
    </source>
</evidence>
<dbReference type="Proteomes" id="UP000006352">
    <property type="component" value="Unassembled WGS sequence"/>
</dbReference>
<dbReference type="AlphaFoldDB" id="J4I8P7"/>
<dbReference type="STRING" id="599839.J4I8P7"/>
<dbReference type="GO" id="GO:0008180">
    <property type="term" value="C:COP9 signalosome"/>
    <property type="evidence" value="ECO:0007669"/>
    <property type="project" value="UniProtKB-KW"/>
</dbReference>
<organism evidence="9 10">
    <name type="scientific">Fibroporia radiculosa</name>
    <dbReference type="NCBI Taxonomy" id="599839"/>
    <lineage>
        <taxon>Eukaryota</taxon>
        <taxon>Fungi</taxon>
        <taxon>Dikarya</taxon>
        <taxon>Basidiomycota</taxon>
        <taxon>Agaricomycotina</taxon>
        <taxon>Agaricomycetes</taxon>
        <taxon>Polyporales</taxon>
        <taxon>Fibroporiaceae</taxon>
        <taxon>Fibroporia</taxon>
    </lineage>
</organism>
<evidence type="ECO:0000259" key="8">
    <source>
        <dbReference type="PROSITE" id="PS50250"/>
    </source>
</evidence>
<dbReference type="GO" id="GO:0005737">
    <property type="term" value="C:cytoplasm"/>
    <property type="evidence" value="ECO:0007669"/>
    <property type="project" value="UniProtKB-SubCell"/>
</dbReference>
<keyword evidence="6" id="KW-0736">Signalosome</keyword>
<evidence type="ECO:0000256" key="4">
    <source>
        <dbReference type="ARBA" id="ARBA00014878"/>
    </source>
</evidence>
<gene>
    <name evidence="9" type="ORF">FIBRA_01803</name>
</gene>
<dbReference type="GO" id="GO:0006511">
    <property type="term" value="P:ubiquitin-dependent protein catabolic process"/>
    <property type="evidence" value="ECO:0007669"/>
    <property type="project" value="TreeGrafter"/>
</dbReference>
<evidence type="ECO:0000313" key="9">
    <source>
        <dbReference type="EMBL" id="CCL99781.1"/>
    </source>
</evidence>
<evidence type="ECO:0000256" key="7">
    <source>
        <dbReference type="ARBA" id="ARBA00023242"/>
    </source>
</evidence>
<dbReference type="Pfam" id="PF01399">
    <property type="entry name" value="PCI"/>
    <property type="match status" value="1"/>
</dbReference>
<dbReference type="InParanoid" id="J4I8P7"/>
<keyword evidence="7" id="KW-0539">Nucleus</keyword>
<evidence type="ECO:0000256" key="1">
    <source>
        <dbReference type="ARBA" id="ARBA00004123"/>
    </source>
</evidence>
<protein>
    <recommendedName>
        <fullName evidence="4">COP9 signalosome complex subunit 3</fullName>
    </recommendedName>
</protein>
<dbReference type="EMBL" id="HE796951">
    <property type="protein sequence ID" value="CCL99781.1"/>
    <property type="molecule type" value="Genomic_DNA"/>
</dbReference>
<name>J4I8P7_9APHY</name>
<dbReference type="InterPro" id="IPR000717">
    <property type="entry name" value="PCI_dom"/>
</dbReference>
<dbReference type="PANTHER" id="PTHR10758:SF1">
    <property type="entry name" value="COP9 SIGNALOSOME COMPLEX SUBUNIT 3"/>
    <property type="match status" value="1"/>
</dbReference>
<keyword evidence="5" id="KW-0963">Cytoplasm</keyword>